<feature type="domain" description="BD-FAE-like" evidence="3">
    <location>
        <begin position="66"/>
        <end position="174"/>
    </location>
</feature>
<sequence length="580" mass="64606">MKRLLVLLFLSCTIHAMAWEREAIWPTGKMPNQQNHQIAAMTDEAGKQTFDAEKHRTPYLEWFDRPAKNVRKGVCMILISGGSYMNCCDVGLIKKWHEELTAIGVQCVNFVYRTPRPVGLPIYQTAWEDGQRAVRMVRSEAKKRGFDPEKIGIVGMSAGSHLGLLLATSSQTPAYNKVDKLDEVPCHINWAILHAPAYVTTDSETGTPATRQGYGVDVKLSPVFKFDDKTCPISFHHGGNDIYSPNGSTLAYRQLRRMGIPAELHLYADQPHSALGFERAIEFMNQMGFLGPVGQEVALMDRYPSDGARAKKVEQDVWPEGKMPDVQQGQCKPYIEWHFPQVLKTKAIQIIYSGGAYSGNNPDGFEVAPARRYLNERGVTVVTLKYRTPRPPKESGLAKFTTAWQDLQRCIRIVRSNASRYGLDANRIGIMGSSAGGHLTLMGTTSSTHQAYLPIDDIDKIPCNVQWGIGIYPAYSLTDGLNGGNKTGGNDDKAILAPEFSFDKLTAPMLFVHGDADSHASMASVKAWEKMRAMGIQCELHTLATRGHCFQKTASPQTGSYTFLDRIWEFITAKKFFKEQ</sequence>
<evidence type="ECO:0000313" key="5">
    <source>
        <dbReference type="Proteomes" id="UP000003160"/>
    </source>
</evidence>
<name>D1PZG4_9BACT</name>
<comment type="caution">
    <text evidence="4">The sequence shown here is derived from an EMBL/GenBank/DDBJ whole genome shotgun (WGS) entry which is preliminary data.</text>
</comment>
<dbReference type="InterPro" id="IPR049492">
    <property type="entry name" value="BD-FAE-like_dom"/>
</dbReference>
<evidence type="ECO:0000259" key="3">
    <source>
        <dbReference type="Pfam" id="PF20434"/>
    </source>
</evidence>
<evidence type="ECO:0000256" key="2">
    <source>
        <dbReference type="SAM" id="SignalP"/>
    </source>
</evidence>
<dbReference type="HOGENOM" id="CLU_473957_0_0_10"/>
<feature type="chain" id="PRO_5003024996" description="BD-FAE-like domain-containing protein" evidence="2">
    <location>
        <begin position="19"/>
        <end position="580"/>
    </location>
</feature>
<keyword evidence="2" id="KW-0732">Signal</keyword>
<dbReference type="EMBL" id="ACKS01000084">
    <property type="protein sequence ID" value="EFA43233.1"/>
    <property type="molecule type" value="Genomic_DNA"/>
</dbReference>
<protein>
    <recommendedName>
        <fullName evidence="3">BD-FAE-like domain-containing protein</fullName>
    </recommendedName>
</protein>
<feature type="signal peptide" evidence="2">
    <location>
        <begin position="1"/>
        <end position="18"/>
    </location>
</feature>
<proteinExistence type="predicted"/>
<dbReference type="AlphaFoldDB" id="D1PZG4"/>
<keyword evidence="1" id="KW-0378">Hydrolase</keyword>
<feature type="domain" description="BD-FAE-like" evidence="3">
    <location>
        <begin position="345"/>
        <end position="451"/>
    </location>
</feature>
<evidence type="ECO:0000256" key="1">
    <source>
        <dbReference type="ARBA" id="ARBA00022801"/>
    </source>
</evidence>
<dbReference type="InterPro" id="IPR029058">
    <property type="entry name" value="AB_hydrolase_fold"/>
</dbReference>
<dbReference type="PANTHER" id="PTHR48081">
    <property type="entry name" value="AB HYDROLASE SUPERFAMILY PROTEIN C4A8.06C"/>
    <property type="match status" value="1"/>
</dbReference>
<accession>D1PZG4</accession>
<dbReference type="Gene3D" id="3.40.50.1820">
    <property type="entry name" value="alpha/beta hydrolase"/>
    <property type="match status" value="2"/>
</dbReference>
<dbReference type="PANTHER" id="PTHR48081:SF6">
    <property type="entry name" value="PEPTIDASE S9 PROLYL OLIGOPEPTIDASE CATALYTIC DOMAIN-CONTAINING PROTEIN"/>
    <property type="match status" value="1"/>
</dbReference>
<dbReference type="eggNOG" id="COG0657">
    <property type="taxonomic scope" value="Bacteria"/>
</dbReference>
<dbReference type="Pfam" id="PF20434">
    <property type="entry name" value="BD-FAE"/>
    <property type="match status" value="2"/>
</dbReference>
<evidence type="ECO:0000313" key="4">
    <source>
        <dbReference type="EMBL" id="EFA43233.1"/>
    </source>
</evidence>
<reference evidence="4 5" key="1">
    <citation type="submission" date="2009-10" db="EMBL/GenBank/DDBJ databases">
        <authorList>
            <person name="Qin X."/>
            <person name="Bachman B."/>
            <person name="Battles P."/>
            <person name="Bell A."/>
            <person name="Bess C."/>
            <person name="Bickham C."/>
            <person name="Chaboub L."/>
            <person name="Chen D."/>
            <person name="Coyle M."/>
            <person name="Deiros D.R."/>
            <person name="Dinh H."/>
            <person name="Forbes L."/>
            <person name="Fowler G."/>
            <person name="Francisco L."/>
            <person name="Fu Q."/>
            <person name="Gubbala S."/>
            <person name="Hale W."/>
            <person name="Han Y."/>
            <person name="Hemphill L."/>
            <person name="Highlander S.K."/>
            <person name="Hirani K."/>
            <person name="Hogues M."/>
            <person name="Jackson L."/>
            <person name="Jakkamsetti A."/>
            <person name="Javaid M."/>
            <person name="Jiang H."/>
            <person name="Korchina V."/>
            <person name="Kovar C."/>
            <person name="Lara F."/>
            <person name="Lee S."/>
            <person name="Mata R."/>
            <person name="Mathew T."/>
            <person name="Moen C."/>
            <person name="Morales K."/>
            <person name="Munidasa M."/>
            <person name="Nazareth L."/>
            <person name="Ngo R."/>
            <person name="Nguyen L."/>
            <person name="Okwuonu G."/>
            <person name="Ongeri F."/>
            <person name="Patil S."/>
            <person name="Petrosino J."/>
            <person name="Pham C."/>
            <person name="Pham P."/>
            <person name="Pu L.-L."/>
            <person name="Puazo M."/>
            <person name="Raj R."/>
            <person name="Reid J."/>
            <person name="Rouhana J."/>
            <person name="Saada N."/>
            <person name="Shang Y."/>
            <person name="Simmons D."/>
            <person name="Thornton R."/>
            <person name="Warren J."/>
            <person name="Weissenberger G."/>
            <person name="Zhang J."/>
            <person name="Zhang L."/>
            <person name="Zhou C."/>
            <person name="Zhu D."/>
            <person name="Muzny D."/>
            <person name="Worley K."/>
            <person name="Gibbs R."/>
        </authorList>
    </citation>
    <scope>NUCLEOTIDE SEQUENCE [LARGE SCALE GENOMIC DNA]</scope>
    <source>
        <strain evidence="4 5">DSM 17361</strain>
    </source>
</reference>
<dbReference type="SUPFAM" id="SSF53474">
    <property type="entry name" value="alpha/beta-Hydrolases"/>
    <property type="match status" value="2"/>
</dbReference>
<dbReference type="Proteomes" id="UP000003160">
    <property type="component" value="Unassembled WGS sequence"/>
</dbReference>
<gene>
    <name evidence="4" type="ORF">HMPREF0645_2349</name>
</gene>
<organism evidence="4 5">
    <name type="scientific">Hallella bergensis DSM 17361</name>
    <dbReference type="NCBI Taxonomy" id="585502"/>
    <lineage>
        <taxon>Bacteria</taxon>
        <taxon>Pseudomonadati</taxon>
        <taxon>Bacteroidota</taxon>
        <taxon>Bacteroidia</taxon>
        <taxon>Bacteroidales</taxon>
        <taxon>Prevotellaceae</taxon>
        <taxon>Hallella</taxon>
    </lineage>
</organism>
<keyword evidence="5" id="KW-1185">Reference proteome</keyword>
<dbReference type="RefSeq" id="WP_007174452.1">
    <property type="nucleotide sequence ID" value="NZ_GG704781.1"/>
</dbReference>
<dbReference type="GO" id="GO:0016787">
    <property type="term" value="F:hydrolase activity"/>
    <property type="evidence" value="ECO:0007669"/>
    <property type="project" value="UniProtKB-KW"/>
</dbReference>
<dbReference type="InterPro" id="IPR050300">
    <property type="entry name" value="GDXG_lipolytic_enzyme"/>
</dbReference>
<dbReference type="OrthoDB" id="9777975at2"/>